<feature type="non-terminal residue" evidence="1">
    <location>
        <position position="1"/>
    </location>
</feature>
<reference evidence="1" key="1">
    <citation type="journal article" date="2015" name="Nature">
        <title>Complex archaea that bridge the gap between prokaryotes and eukaryotes.</title>
        <authorList>
            <person name="Spang A."/>
            <person name="Saw J.H."/>
            <person name="Jorgensen S.L."/>
            <person name="Zaremba-Niedzwiedzka K."/>
            <person name="Martijn J."/>
            <person name="Lind A.E."/>
            <person name="van Eijk R."/>
            <person name="Schleper C."/>
            <person name="Guy L."/>
            <person name="Ettema T.J."/>
        </authorList>
    </citation>
    <scope>NUCLEOTIDE SEQUENCE</scope>
</reference>
<comment type="caution">
    <text evidence="1">The sequence shown here is derived from an EMBL/GenBank/DDBJ whole genome shotgun (WGS) entry which is preliminary data.</text>
</comment>
<name>A0A0F9CH87_9ZZZZ</name>
<organism evidence="1">
    <name type="scientific">marine sediment metagenome</name>
    <dbReference type="NCBI Taxonomy" id="412755"/>
    <lineage>
        <taxon>unclassified sequences</taxon>
        <taxon>metagenomes</taxon>
        <taxon>ecological metagenomes</taxon>
    </lineage>
</organism>
<accession>A0A0F9CH87</accession>
<dbReference type="EMBL" id="LAZR01036088">
    <property type="protein sequence ID" value="KKL25777.1"/>
    <property type="molecule type" value="Genomic_DNA"/>
</dbReference>
<sequence length="58" mass="6799">RLQVRIKELNEKKNELQNLLLNDKITQEDYDKKKAQIDVFINEAQAELKIIEKTISGS</sequence>
<dbReference type="AlphaFoldDB" id="A0A0F9CH87"/>
<gene>
    <name evidence="1" type="ORF">LCGC14_2401910</name>
</gene>
<protein>
    <submittedName>
        <fullName evidence="1">Uncharacterized protein</fullName>
    </submittedName>
</protein>
<proteinExistence type="predicted"/>
<evidence type="ECO:0000313" key="1">
    <source>
        <dbReference type="EMBL" id="KKL25777.1"/>
    </source>
</evidence>